<protein>
    <recommendedName>
        <fullName evidence="1">RNA-directed DNA polymerase</fullName>
        <ecNumber evidence="1">2.7.7.49</ecNumber>
    </recommendedName>
</protein>
<organism evidence="3 4">
    <name type="scientific">Equus asinus</name>
    <name type="common">Donkey</name>
    <name type="synonym">Equus africanus asinus</name>
    <dbReference type="NCBI Taxonomy" id="9793"/>
    <lineage>
        <taxon>Eukaryota</taxon>
        <taxon>Metazoa</taxon>
        <taxon>Chordata</taxon>
        <taxon>Craniata</taxon>
        <taxon>Vertebrata</taxon>
        <taxon>Euteleostomi</taxon>
        <taxon>Mammalia</taxon>
        <taxon>Eutheria</taxon>
        <taxon>Laurasiatheria</taxon>
        <taxon>Perissodactyla</taxon>
        <taxon>Equidae</taxon>
        <taxon>Equus</taxon>
    </lineage>
</organism>
<dbReference type="AlphaFoldDB" id="A0A9L0IVP9"/>
<dbReference type="InterPro" id="IPR043502">
    <property type="entry name" value="DNA/RNA_pol_sf"/>
</dbReference>
<evidence type="ECO:0000313" key="4">
    <source>
        <dbReference type="Proteomes" id="UP000694387"/>
    </source>
</evidence>
<evidence type="ECO:0000259" key="2">
    <source>
        <dbReference type="PROSITE" id="PS50878"/>
    </source>
</evidence>
<dbReference type="Ensembl" id="ENSEAST00005076643.1">
    <property type="protein sequence ID" value="ENSEASP00005041851.1"/>
    <property type="gene ID" value="ENSEASG00005038484.1"/>
</dbReference>
<feature type="domain" description="Reverse transcriptase" evidence="2">
    <location>
        <begin position="70"/>
        <end position="301"/>
    </location>
</feature>
<dbReference type="GO" id="GO:0003964">
    <property type="term" value="F:RNA-directed DNA polymerase activity"/>
    <property type="evidence" value="ECO:0007669"/>
    <property type="project" value="UniProtKB-EC"/>
</dbReference>
<dbReference type="Proteomes" id="UP000694387">
    <property type="component" value="Chromosome 1"/>
</dbReference>
<accession>A0A9L0IVP9</accession>
<dbReference type="PROSITE" id="PS50878">
    <property type="entry name" value="RT_POL"/>
    <property type="match status" value="1"/>
</dbReference>
<dbReference type="InterPro" id="IPR000477">
    <property type="entry name" value="RT_dom"/>
</dbReference>
<reference evidence="3" key="2">
    <citation type="submission" date="2025-08" db="UniProtKB">
        <authorList>
            <consortium name="Ensembl"/>
        </authorList>
    </citation>
    <scope>IDENTIFICATION</scope>
</reference>
<dbReference type="EC" id="2.7.7.49" evidence="1"/>
<dbReference type="SUPFAM" id="SSF56672">
    <property type="entry name" value="DNA/RNA polymerases"/>
    <property type="match status" value="1"/>
</dbReference>
<proteinExistence type="predicted"/>
<dbReference type="Pfam" id="PF00078">
    <property type="entry name" value="RVT_1"/>
    <property type="match status" value="1"/>
</dbReference>
<dbReference type="PANTHER" id="PTHR19446">
    <property type="entry name" value="REVERSE TRANSCRIPTASES"/>
    <property type="match status" value="1"/>
</dbReference>
<sequence>MDKFLETYNLPKLDQEDVENLNRPITSNEIKTAIKNLPKNKSPGPDGFPGEFYQTFKEDLIPILLKLFQKIEEEGRLPNSFYGANIILIPKPDKNNTKKENYRPVSLMSIDAKILNKILANRIQQYIKKIIHHDQVGFIPGMQGWFNIRKSINVIHHINKMKNKNHMISSIDAEKAFDKIQHPFMIKTLNKMGIEGKYLNIIKAIYDKPTANIILNGEKLKAIPLRTGTRQGCPLLPLLFNIVLEVLDRAIRQEKEIKGIHIGKEEVKLSLFADDMILYLENHKESTKKLLEIIKEYSQVA</sequence>
<reference evidence="3 4" key="1">
    <citation type="journal article" date="2020" name="Nat. Commun.">
        <title>Donkey genomes provide new insights into domestication and selection for coat color.</title>
        <authorList>
            <person name="Wang"/>
            <person name="C."/>
            <person name="Li"/>
            <person name="H."/>
            <person name="Guo"/>
            <person name="Y."/>
            <person name="Huang"/>
            <person name="J."/>
            <person name="Sun"/>
            <person name="Y."/>
            <person name="Min"/>
            <person name="J."/>
            <person name="Wang"/>
            <person name="J."/>
            <person name="Fang"/>
            <person name="X."/>
            <person name="Zhao"/>
            <person name="Z."/>
            <person name="Wang"/>
            <person name="S."/>
            <person name="Zhang"/>
            <person name="Y."/>
            <person name="Liu"/>
            <person name="Q."/>
            <person name="Jiang"/>
            <person name="Q."/>
            <person name="Wang"/>
            <person name="X."/>
            <person name="Guo"/>
            <person name="Y."/>
            <person name="Yang"/>
            <person name="C."/>
            <person name="Wang"/>
            <person name="Y."/>
            <person name="Tian"/>
            <person name="F."/>
            <person name="Zhuang"/>
            <person name="G."/>
            <person name="Fan"/>
            <person name="Y."/>
            <person name="Gao"/>
            <person name="Q."/>
            <person name="Li"/>
            <person name="Y."/>
            <person name="Ju"/>
            <person name="Z."/>
            <person name="Li"/>
            <person name="J."/>
            <person name="Li"/>
            <person name="R."/>
            <person name="Hou"/>
            <person name="M."/>
            <person name="Yang"/>
            <person name="G."/>
            <person name="Liu"/>
            <person name="G."/>
            <person name="Liu"/>
            <person name="W."/>
            <person name="Guo"/>
            <person name="J."/>
            <person name="Pan"/>
            <person name="S."/>
            <person name="Fan"/>
            <person name="G."/>
            <person name="Zhang"/>
            <person name="W."/>
            <person name="Zhang"/>
            <person name="R."/>
            <person name="Yu"/>
            <person name="J."/>
            <person name="Zhang"/>
            <person name="X."/>
            <person name="Yin"/>
            <person name="Q."/>
            <person name="Ji"/>
            <person name="C."/>
            <person name="Jin"/>
            <person name="Y."/>
            <person name="Yue"/>
            <person name="G."/>
            <person name="Liu"/>
            <person name="M."/>
            <person name="Xu"/>
            <person name="J."/>
            <person name="Liu"/>
            <person name="S."/>
            <person name="Jordana"/>
            <person name="J."/>
            <person name="Noce"/>
            <person name="A."/>
            <person name="Amills"/>
            <person name="M."/>
            <person name="Wu"/>
            <person name="D.D."/>
            <person name="Li"/>
            <person name="S."/>
            <person name="Zhou"/>
            <person name="X. and Zhong"/>
            <person name="J."/>
        </authorList>
    </citation>
    <scope>NUCLEOTIDE SEQUENCE [LARGE SCALE GENOMIC DNA]</scope>
</reference>
<dbReference type="CDD" id="cd01650">
    <property type="entry name" value="RT_nLTR_like"/>
    <property type="match status" value="1"/>
</dbReference>
<evidence type="ECO:0000313" key="3">
    <source>
        <dbReference type="Ensembl" id="ENSEASP00005041851.1"/>
    </source>
</evidence>
<keyword evidence="4" id="KW-1185">Reference proteome</keyword>
<reference evidence="3" key="3">
    <citation type="submission" date="2025-09" db="UniProtKB">
        <authorList>
            <consortium name="Ensembl"/>
        </authorList>
    </citation>
    <scope>IDENTIFICATION</scope>
</reference>
<dbReference type="GeneTree" id="ENSGT01150000286946"/>
<evidence type="ECO:0000256" key="1">
    <source>
        <dbReference type="ARBA" id="ARBA00012493"/>
    </source>
</evidence>
<name>A0A9L0IVP9_EQUAS</name>